<dbReference type="EMBL" id="JAIWYP010000008">
    <property type="protein sequence ID" value="KAH3784116.1"/>
    <property type="molecule type" value="Genomic_DNA"/>
</dbReference>
<organism evidence="1 2">
    <name type="scientific">Dreissena polymorpha</name>
    <name type="common">Zebra mussel</name>
    <name type="synonym">Mytilus polymorpha</name>
    <dbReference type="NCBI Taxonomy" id="45954"/>
    <lineage>
        <taxon>Eukaryota</taxon>
        <taxon>Metazoa</taxon>
        <taxon>Spiralia</taxon>
        <taxon>Lophotrochozoa</taxon>
        <taxon>Mollusca</taxon>
        <taxon>Bivalvia</taxon>
        <taxon>Autobranchia</taxon>
        <taxon>Heteroconchia</taxon>
        <taxon>Euheterodonta</taxon>
        <taxon>Imparidentia</taxon>
        <taxon>Neoheterodontei</taxon>
        <taxon>Myida</taxon>
        <taxon>Dreissenoidea</taxon>
        <taxon>Dreissenidae</taxon>
        <taxon>Dreissena</taxon>
    </lineage>
</organism>
<proteinExistence type="predicted"/>
<evidence type="ECO:0000313" key="1">
    <source>
        <dbReference type="EMBL" id="KAH3784116.1"/>
    </source>
</evidence>
<protein>
    <submittedName>
        <fullName evidence="1">Uncharacterized protein</fullName>
    </submittedName>
</protein>
<accession>A0A9D4IQ82</accession>
<reference evidence="1" key="1">
    <citation type="journal article" date="2019" name="bioRxiv">
        <title>The Genome of the Zebra Mussel, Dreissena polymorpha: A Resource for Invasive Species Research.</title>
        <authorList>
            <person name="McCartney M.A."/>
            <person name="Auch B."/>
            <person name="Kono T."/>
            <person name="Mallez S."/>
            <person name="Zhang Y."/>
            <person name="Obille A."/>
            <person name="Becker A."/>
            <person name="Abrahante J.E."/>
            <person name="Garbe J."/>
            <person name="Badalamenti J.P."/>
            <person name="Herman A."/>
            <person name="Mangelson H."/>
            <person name="Liachko I."/>
            <person name="Sullivan S."/>
            <person name="Sone E.D."/>
            <person name="Koren S."/>
            <person name="Silverstein K.A.T."/>
            <person name="Beckman K.B."/>
            <person name="Gohl D.M."/>
        </authorList>
    </citation>
    <scope>NUCLEOTIDE SEQUENCE</scope>
    <source>
        <strain evidence="1">Duluth1</strain>
        <tissue evidence="1">Whole animal</tissue>
    </source>
</reference>
<reference evidence="1" key="2">
    <citation type="submission" date="2020-11" db="EMBL/GenBank/DDBJ databases">
        <authorList>
            <person name="McCartney M.A."/>
            <person name="Auch B."/>
            <person name="Kono T."/>
            <person name="Mallez S."/>
            <person name="Becker A."/>
            <person name="Gohl D.M."/>
            <person name="Silverstein K.A.T."/>
            <person name="Koren S."/>
            <person name="Bechman K.B."/>
            <person name="Herman A."/>
            <person name="Abrahante J.E."/>
            <person name="Garbe J."/>
        </authorList>
    </citation>
    <scope>NUCLEOTIDE SEQUENCE</scope>
    <source>
        <strain evidence="1">Duluth1</strain>
        <tissue evidence="1">Whole animal</tissue>
    </source>
</reference>
<keyword evidence="2" id="KW-1185">Reference proteome</keyword>
<dbReference type="Proteomes" id="UP000828390">
    <property type="component" value="Unassembled WGS sequence"/>
</dbReference>
<gene>
    <name evidence="1" type="ORF">DPMN_162067</name>
</gene>
<dbReference type="AlphaFoldDB" id="A0A9D4IQ82"/>
<sequence length="55" mass="6441">MPTELETRVSPSCSTFILPNTDATGNAGKLSNERDWDKYLYLRFKLYSGLNWQRR</sequence>
<comment type="caution">
    <text evidence="1">The sequence shown here is derived from an EMBL/GenBank/DDBJ whole genome shotgun (WGS) entry which is preliminary data.</text>
</comment>
<name>A0A9D4IQ82_DREPO</name>
<evidence type="ECO:0000313" key="2">
    <source>
        <dbReference type="Proteomes" id="UP000828390"/>
    </source>
</evidence>